<evidence type="ECO:0000256" key="4">
    <source>
        <dbReference type="ARBA" id="ARBA00012483"/>
    </source>
</evidence>
<dbReference type="GO" id="GO:0061630">
    <property type="term" value="F:ubiquitin protein ligase activity"/>
    <property type="evidence" value="ECO:0007669"/>
    <property type="project" value="UniProtKB-EC"/>
</dbReference>
<dbReference type="GO" id="GO:0008270">
    <property type="term" value="F:zinc ion binding"/>
    <property type="evidence" value="ECO:0007669"/>
    <property type="project" value="UniProtKB-KW"/>
</dbReference>
<comment type="catalytic activity">
    <reaction evidence="1">
        <text>S-ubiquitinyl-[E2 ubiquitin-conjugating enzyme]-L-cysteine + [acceptor protein]-L-lysine = [E2 ubiquitin-conjugating enzyme]-L-cysteine + N(6)-ubiquitinyl-[acceptor protein]-L-lysine.</text>
        <dbReference type="EC" id="2.3.2.27"/>
    </reaction>
</comment>
<dbReference type="PANTHER" id="PTHR46913:SF1">
    <property type="entry name" value="RING-H2 FINGER PROTEIN ATL16"/>
    <property type="match status" value="1"/>
</dbReference>
<evidence type="ECO:0000256" key="2">
    <source>
        <dbReference type="ARBA" id="ARBA00004167"/>
    </source>
</evidence>
<accession>A0AAD3TFM7</accession>
<keyword evidence="9" id="KW-0833">Ubl conjugation pathway</keyword>
<keyword evidence="10" id="KW-0862">Zinc</keyword>
<evidence type="ECO:0000256" key="3">
    <source>
        <dbReference type="ARBA" id="ARBA00004906"/>
    </source>
</evidence>
<keyword evidence="11 16" id="KW-1133">Transmembrane helix</keyword>
<evidence type="ECO:0000256" key="6">
    <source>
        <dbReference type="ARBA" id="ARBA00022692"/>
    </source>
</evidence>
<protein>
    <recommendedName>
        <fullName evidence="4">RING-type E3 ubiquitin transferase</fullName>
        <ecNumber evidence="4">2.3.2.27</ecNumber>
    </recommendedName>
</protein>
<dbReference type="Proteomes" id="UP001279734">
    <property type="component" value="Unassembled WGS sequence"/>
</dbReference>
<dbReference type="CDD" id="cd16461">
    <property type="entry name" value="RING-H2_EL5-like"/>
    <property type="match status" value="1"/>
</dbReference>
<dbReference type="EMBL" id="BSYO01000034">
    <property type="protein sequence ID" value="GMH28522.1"/>
    <property type="molecule type" value="Genomic_DNA"/>
</dbReference>
<feature type="domain" description="RING-type" evidence="17">
    <location>
        <begin position="134"/>
        <end position="176"/>
    </location>
</feature>
<keyword evidence="8 14" id="KW-0863">Zinc-finger</keyword>
<dbReference type="PANTHER" id="PTHR46913">
    <property type="entry name" value="RING-H2 FINGER PROTEIN ATL16"/>
    <property type="match status" value="1"/>
</dbReference>
<dbReference type="InterPro" id="IPR001841">
    <property type="entry name" value="Znf_RING"/>
</dbReference>
<comment type="pathway">
    <text evidence="3">Protein modification; protein ubiquitination.</text>
</comment>
<feature type="compositionally biased region" description="Low complexity" evidence="15">
    <location>
        <begin position="326"/>
        <end position="342"/>
    </location>
</feature>
<reference evidence="18" key="1">
    <citation type="submission" date="2023-05" db="EMBL/GenBank/DDBJ databases">
        <title>Nepenthes gracilis genome sequencing.</title>
        <authorList>
            <person name="Fukushima K."/>
        </authorList>
    </citation>
    <scope>NUCLEOTIDE SEQUENCE</scope>
    <source>
        <strain evidence="18">SING2019-196</strain>
    </source>
</reference>
<keyword evidence="6 16" id="KW-0812">Transmembrane</keyword>
<evidence type="ECO:0000256" key="14">
    <source>
        <dbReference type="PROSITE-ProRule" id="PRU00175"/>
    </source>
</evidence>
<dbReference type="Pfam" id="PF13639">
    <property type="entry name" value="zf-RING_2"/>
    <property type="match status" value="1"/>
</dbReference>
<evidence type="ECO:0000313" key="18">
    <source>
        <dbReference type="EMBL" id="GMH28522.1"/>
    </source>
</evidence>
<evidence type="ECO:0000256" key="5">
    <source>
        <dbReference type="ARBA" id="ARBA00022679"/>
    </source>
</evidence>
<evidence type="ECO:0000256" key="9">
    <source>
        <dbReference type="ARBA" id="ARBA00022786"/>
    </source>
</evidence>
<dbReference type="FunFam" id="3.30.40.10:FF:000187">
    <property type="entry name" value="E3 ubiquitin-protein ligase ATL6"/>
    <property type="match status" value="1"/>
</dbReference>
<dbReference type="InterPro" id="IPR013083">
    <property type="entry name" value="Znf_RING/FYVE/PHD"/>
</dbReference>
<dbReference type="EC" id="2.3.2.27" evidence="4"/>
<feature type="region of interest" description="Disordered" evidence="15">
    <location>
        <begin position="219"/>
        <end position="273"/>
    </location>
</feature>
<comment type="subcellular location">
    <subcellularLocation>
        <location evidence="2">Membrane</location>
        <topology evidence="2">Single-pass membrane protein</topology>
    </subcellularLocation>
</comment>
<dbReference type="GO" id="GO:0016020">
    <property type="term" value="C:membrane"/>
    <property type="evidence" value="ECO:0007669"/>
    <property type="project" value="UniProtKB-SubCell"/>
</dbReference>
<dbReference type="GO" id="GO:0016567">
    <property type="term" value="P:protein ubiquitination"/>
    <property type="evidence" value="ECO:0007669"/>
    <property type="project" value="InterPro"/>
</dbReference>
<evidence type="ECO:0000259" key="17">
    <source>
        <dbReference type="PROSITE" id="PS50089"/>
    </source>
</evidence>
<dbReference type="SUPFAM" id="SSF57850">
    <property type="entry name" value="RING/U-box"/>
    <property type="match status" value="1"/>
</dbReference>
<evidence type="ECO:0000256" key="16">
    <source>
        <dbReference type="SAM" id="Phobius"/>
    </source>
</evidence>
<gene>
    <name evidence="18" type="ORF">Nepgr_030365</name>
</gene>
<dbReference type="InterPro" id="IPR044600">
    <property type="entry name" value="ATL1/ATL16-like"/>
</dbReference>
<dbReference type="AlphaFoldDB" id="A0AAD3TFM7"/>
<dbReference type="Gene3D" id="3.30.40.10">
    <property type="entry name" value="Zinc/RING finger domain, C3HC4 (zinc finger)"/>
    <property type="match status" value="1"/>
</dbReference>
<keyword evidence="5" id="KW-0808">Transferase</keyword>
<evidence type="ECO:0000256" key="15">
    <source>
        <dbReference type="SAM" id="MobiDB-lite"/>
    </source>
</evidence>
<evidence type="ECO:0000256" key="1">
    <source>
        <dbReference type="ARBA" id="ARBA00000900"/>
    </source>
</evidence>
<evidence type="ECO:0000256" key="11">
    <source>
        <dbReference type="ARBA" id="ARBA00022989"/>
    </source>
</evidence>
<keyword evidence="19" id="KW-1185">Reference proteome</keyword>
<feature type="region of interest" description="Disordered" evidence="15">
    <location>
        <begin position="314"/>
        <end position="342"/>
    </location>
</feature>
<dbReference type="SMART" id="SM00184">
    <property type="entry name" value="RING"/>
    <property type="match status" value="1"/>
</dbReference>
<sequence>MDSRAKNYVHLLSSPPPPAQASSVFHFPPYNSSSGTNFPVIAIAIIGILATAFLLLSYYLFVVKCCLNWYRIDLLRRFSFSRRPDRGNPAVIYSPTAAVLSRGLDESLIQLIPIIRFRVEVKAVESGQESYYECAVCLSEFKDGEKLRVIPNCCHTFHIDCIDVWLQTNANCPLCRSSISSNILIAIDQTIAPTASNTVPNTDNFSRWEEDYVVIEMQDNDLEEPRSVRGQERLNSEELPTSSSLLKAEQRTQKSVQKKEKKSRHLSSMGDEYIEVRRKDEQFRIQPTRRSISMDSSSDRQLYLQIQEILQQHSQESEFSPSEGCSSRSVRRSFFSFNNGRR</sequence>
<evidence type="ECO:0000256" key="7">
    <source>
        <dbReference type="ARBA" id="ARBA00022723"/>
    </source>
</evidence>
<dbReference type="PROSITE" id="PS50089">
    <property type="entry name" value="ZF_RING_2"/>
    <property type="match status" value="1"/>
</dbReference>
<feature type="compositionally biased region" description="Basic and acidic residues" evidence="15">
    <location>
        <begin position="223"/>
        <end position="236"/>
    </location>
</feature>
<feature type="transmembrane region" description="Helical" evidence="16">
    <location>
        <begin position="38"/>
        <end position="61"/>
    </location>
</feature>
<evidence type="ECO:0000256" key="12">
    <source>
        <dbReference type="ARBA" id="ARBA00023136"/>
    </source>
</evidence>
<organism evidence="18 19">
    <name type="scientific">Nepenthes gracilis</name>
    <name type="common">Slender pitcher plant</name>
    <dbReference type="NCBI Taxonomy" id="150966"/>
    <lineage>
        <taxon>Eukaryota</taxon>
        <taxon>Viridiplantae</taxon>
        <taxon>Streptophyta</taxon>
        <taxon>Embryophyta</taxon>
        <taxon>Tracheophyta</taxon>
        <taxon>Spermatophyta</taxon>
        <taxon>Magnoliopsida</taxon>
        <taxon>eudicotyledons</taxon>
        <taxon>Gunneridae</taxon>
        <taxon>Pentapetalae</taxon>
        <taxon>Caryophyllales</taxon>
        <taxon>Nepenthaceae</taxon>
        <taxon>Nepenthes</taxon>
    </lineage>
</organism>
<evidence type="ECO:0000313" key="19">
    <source>
        <dbReference type="Proteomes" id="UP001279734"/>
    </source>
</evidence>
<name>A0AAD3TFM7_NEPGR</name>
<evidence type="ECO:0000256" key="13">
    <source>
        <dbReference type="ARBA" id="ARBA00024209"/>
    </source>
</evidence>
<evidence type="ECO:0000256" key="10">
    <source>
        <dbReference type="ARBA" id="ARBA00022833"/>
    </source>
</evidence>
<keyword evidence="12 16" id="KW-0472">Membrane</keyword>
<feature type="compositionally biased region" description="Polar residues" evidence="15">
    <location>
        <begin position="314"/>
        <end position="325"/>
    </location>
</feature>
<proteinExistence type="inferred from homology"/>
<comment type="similarity">
    <text evidence="13">Belongs to the RING-type zinc finger family. ATL subfamily.</text>
</comment>
<keyword evidence="7" id="KW-0479">Metal-binding</keyword>
<comment type="caution">
    <text evidence="18">The sequence shown here is derived from an EMBL/GenBank/DDBJ whole genome shotgun (WGS) entry which is preliminary data.</text>
</comment>
<evidence type="ECO:0000256" key="8">
    <source>
        <dbReference type="ARBA" id="ARBA00022771"/>
    </source>
</evidence>